<evidence type="ECO:0000256" key="5">
    <source>
        <dbReference type="ARBA" id="ARBA00022679"/>
    </source>
</evidence>
<evidence type="ECO:0000256" key="4">
    <source>
        <dbReference type="ARBA" id="ARBA00022553"/>
    </source>
</evidence>
<dbReference type="Pfam" id="PF02518">
    <property type="entry name" value="HATPase_c"/>
    <property type="match status" value="1"/>
</dbReference>
<dbReference type="EC" id="2.7.13.3" evidence="3"/>
<dbReference type="PRINTS" id="PR00344">
    <property type="entry name" value="BCTRLSENSOR"/>
</dbReference>
<dbReference type="Proteomes" id="UP000009134">
    <property type="component" value="Chromosome"/>
</dbReference>
<sequence length="468" mass="49308">MLRGMLRSTTVRFAALVFLLQVVAAAFMLGGLGAVMRQQSRAQALDTVETLRDDLMATTAQGGERQLVEAIRLRLANEVGRGVVVALVDPSGRLVEGNLARMPDDGFAVHLNRVASVVNVRRRNHAADEAALIVAARLPGGQLLLAGTVVESDRQFLALLERASIATLALSLLLAGLASFLATRQIVQRLRGTVATLEAVGAGDLARRVPPDGSGDAFSRLGEEVNRALARAEALNGELKIATDVLAHDLKSPLTRLLSALDRASARAEDAEALAAVEQAEAEARRVLSIIDTALGISKAEAGFGRESFTPVDLGAMLETIAEIYAPVVEEEGRRMEVQAPPGLVVPIHRQLMDQAIGNLLDNTIRYGAGAISLAVEPRDGAMAISVADEGPGIPQHQHEEALRRFGRLDEARGGWGAGLGLALVEAVAHLHGGRVELAENRQSRSGQPGLKVTLVLGQRAPGGGDSG</sequence>
<comment type="subcellular location">
    <subcellularLocation>
        <location evidence="2">Membrane</location>
    </subcellularLocation>
</comment>
<keyword evidence="4" id="KW-0597">Phosphoprotein</keyword>
<dbReference type="InterPro" id="IPR003594">
    <property type="entry name" value="HATPase_dom"/>
</dbReference>
<dbReference type="KEGG" id="nar:Saro_1600"/>
<evidence type="ECO:0000256" key="8">
    <source>
        <dbReference type="ARBA" id="ARBA00022989"/>
    </source>
</evidence>
<dbReference type="InterPro" id="IPR036097">
    <property type="entry name" value="HisK_dim/P_sf"/>
</dbReference>
<reference evidence="15" key="1">
    <citation type="submission" date="2006-01" db="EMBL/GenBank/DDBJ databases">
        <title>Complete sequence of Novosphingobium aromaticivorans DSM 12444.</title>
        <authorList>
            <consortium name="US DOE Joint Genome Institute"/>
            <person name="Copeland A."/>
            <person name="Lucas S."/>
            <person name="Lapidus A."/>
            <person name="Barry K."/>
            <person name="Detter J.C."/>
            <person name="Glavina T."/>
            <person name="Hammon N."/>
            <person name="Israni S."/>
            <person name="Pitluck S."/>
            <person name="Chain P."/>
            <person name="Malfatti S."/>
            <person name="Shin M."/>
            <person name="Vergez L."/>
            <person name="Schmutz J."/>
            <person name="Larimer F."/>
            <person name="Land M."/>
            <person name="Kyrpides N."/>
            <person name="Ivanova N."/>
            <person name="Fredrickson J."/>
            <person name="Balkwill D."/>
            <person name="Romine M.F."/>
            <person name="Richardson P."/>
        </authorList>
    </citation>
    <scope>NUCLEOTIDE SEQUENCE [LARGE SCALE GENOMIC DNA]</scope>
    <source>
        <strain evidence="15">ATCC 700278 / DSM 12444 / CCUG 56034 / CIP 105152 / NBRC 16084 / F199</strain>
    </source>
</reference>
<dbReference type="EMBL" id="CP000248">
    <property type="protein sequence ID" value="ABD26040.1"/>
    <property type="molecule type" value="Genomic_DNA"/>
</dbReference>
<dbReference type="SMART" id="SM00387">
    <property type="entry name" value="HATPase_c"/>
    <property type="match status" value="1"/>
</dbReference>
<name>Q2G7Y3_NOVAD</name>
<evidence type="ECO:0000256" key="9">
    <source>
        <dbReference type="ARBA" id="ARBA00023012"/>
    </source>
</evidence>
<keyword evidence="15" id="KW-1185">Reference proteome</keyword>
<accession>Q2G7Y3</accession>
<proteinExistence type="predicted"/>
<evidence type="ECO:0000256" key="1">
    <source>
        <dbReference type="ARBA" id="ARBA00000085"/>
    </source>
</evidence>
<organism evidence="14 15">
    <name type="scientific">Novosphingobium aromaticivorans (strain ATCC 700278 / DSM 12444 / CCUG 56034 / CIP 105152 / NBRC 16084 / F199)</name>
    <dbReference type="NCBI Taxonomy" id="279238"/>
    <lineage>
        <taxon>Bacteria</taxon>
        <taxon>Pseudomonadati</taxon>
        <taxon>Pseudomonadota</taxon>
        <taxon>Alphaproteobacteria</taxon>
        <taxon>Sphingomonadales</taxon>
        <taxon>Sphingomonadaceae</taxon>
        <taxon>Novosphingobium</taxon>
    </lineage>
</organism>
<evidence type="ECO:0000256" key="3">
    <source>
        <dbReference type="ARBA" id="ARBA00012438"/>
    </source>
</evidence>
<dbReference type="SMART" id="SM00388">
    <property type="entry name" value="HisKA"/>
    <property type="match status" value="1"/>
</dbReference>
<dbReference type="PANTHER" id="PTHR45436:SF8">
    <property type="entry name" value="HISTIDINE KINASE"/>
    <property type="match status" value="1"/>
</dbReference>
<dbReference type="InterPro" id="IPR003660">
    <property type="entry name" value="HAMP_dom"/>
</dbReference>
<feature type="coiled-coil region" evidence="11">
    <location>
        <begin position="254"/>
        <end position="283"/>
    </location>
</feature>
<evidence type="ECO:0000313" key="14">
    <source>
        <dbReference type="EMBL" id="ABD26040.1"/>
    </source>
</evidence>
<dbReference type="SMART" id="SM00304">
    <property type="entry name" value="HAMP"/>
    <property type="match status" value="1"/>
</dbReference>
<keyword evidence="10" id="KW-0472">Membrane</keyword>
<dbReference type="GO" id="GO:0005886">
    <property type="term" value="C:plasma membrane"/>
    <property type="evidence" value="ECO:0007669"/>
    <property type="project" value="TreeGrafter"/>
</dbReference>
<protein>
    <recommendedName>
        <fullName evidence="3">histidine kinase</fullName>
        <ecNumber evidence="3">2.7.13.3</ecNumber>
    </recommendedName>
</protein>
<evidence type="ECO:0000259" key="13">
    <source>
        <dbReference type="PROSITE" id="PS50885"/>
    </source>
</evidence>
<dbReference type="InterPro" id="IPR003661">
    <property type="entry name" value="HisK_dim/P_dom"/>
</dbReference>
<gene>
    <name evidence="14" type="ordered locus">Saro_1600</name>
</gene>
<dbReference type="PANTHER" id="PTHR45436">
    <property type="entry name" value="SENSOR HISTIDINE KINASE YKOH"/>
    <property type="match status" value="1"/>
</dbReference>
<keyword evidence="8" id="KW-1133">Transmembrane helix</keyword>
<dbReference type="CDD" id="cd00075">
    <property type="entry name" value="HATPase"/>
    <property type="match status" value="1"/>
</dbReference>
<dbReference type="Gene3D" id="6.10.340.10">
    <property type="match status" value="1"/>
</dbReference>
<dbReference type="eggNOG" id="COG2205">
    <property type="taxonomic scope" value="Bacteria"/>
</dbReference>
<dbReference type="PROSITE" id="PS50885">
    <property type="entry name" value="HAMP"/>
    <property type="match status" value="1"/>
</dbReference>
<dbReference type="SUPFAM" id="SSF47384">
    <property type="entry name" value="Homodimeric domain of signal transducing histidine kinase"/>
    <property type="match status" value="1"/>
</dbReference>
<dbReference type="InterPro" id="IPR036890">
    <property type="entry name" value="HATPase_C_sf"/>
</dbReference>
<evidence type="ECO:0000256" key="11">
    <source>
        <dbReference type="SAM" id="Coils"/>
    </source>
</evidence>
<keyword evidence="7 14" id="KW-0418">Kinase</keyword>
<dbReference type="Gene3D" id="3.30.565.10">
    <property type="entry name" value="Histidine kinase-like ATPase, C-terminal domain"/>
    <property type="match status" value="1"/>
</dbReference>
<dbReference type="Gene3D" id="1.10.287.130">
    <property type="match status" value="1"/>
</dbReference>
<keyword evidence="9" id="KW-0902">Two-component regulatory system</keyword>
<dbReference type="AlphaFoldDB" id="Q2G7Y3"/>
<keyword evidence="5" id="KW-0808">Transferase</keyword>
<feature type="domain" description="Histidine kinase" evidence="12">
    <location>
        <begin position="245"/>
        <end position="461"/>
    </location>
</feature>
<dbReference type="InterPro" id="IPR050428">
    <property type="entry name" value="TCS_sensor_his_kinase"/>
</dbReference>
<feature type="domain" description="HAMP" evidence="13">
    <location>
        <begin position="184"/>
        <end position="237"/>
    </location>
</feature>
<evidence type="ECO:0000256" key="6">
    <source>
        <dbReference type="ARBA" id="ARBA00022692"/>
    </source>
</evidence>
<comment type="catalytic activity">
    <reaction evidence="1">
        <text>ATP + protein L-histidine = ADP + protein N-phospho-L-histidine.</text>
        <dbReference type="EC" id="2.7.13.3"/>
    </reaction>
</comment>
<keyword evidence="6" id="KW-0812">Transmembrane</keyword>
<keyword evidence="11" id="KW-0175">Coiled coil</keyword>
<evidence type="ECO:0000256" key="10">
    <source>
        <dbReference type="ARBA" id="ARBA00023136"/>
    </source>
</evidence>
<evidence type="ECO:0000259" key="12">
    <source>
        <dbReference type="PROSITE" id="PS50109"/>
    </source>
</evidence>
<dbReference type="InterPro" id="IPR005467">
    <property type="entry name" value="His_kinase_dom"/>
</dbReference>
<dbReference type="HOGENOM" id="CLU_000445_89_6_5"/>
<dbReference type="Pfam" id="PF00512">
    <property type="entry name" value="HisKA"/>
    <property type="match status" value="1"/>
</dbReference>
<dbReference type="PROSITE" id="PS50109">
    <property type="entry name" value="HIS_KIN"/>
    <property type="match status" value="1"/>
</dbReference>
<evidence type="ECO:0000313" key="15">
    <source>
        <dbReference type="Proteomes" id="UP000009134"/>
    </source>
</evidence>
<dbReference type="GO" id="GO:0000155">
    <property type="term" value="F:phosphorelay sensor kinase activity"/>
    <property type="evidence" value="ECO:0007669"/>
    <property type="project" value="InterPro"/>
</dbReference>
<evidence type="ECO:0000256" key="2">
    <source>
        <dbReference type="ARBA" id="ARBA00004370"/>
    </source>
</evidence>
<dbReference type="STRING" id="279238.Saro_1600"/>
<evidence type="ECO:0000256" key="7">
    <source>
        <dbReference type="ARBA" id="ARBA00022777"/>
    </source>
</evidence>
<dbReference type="SUPFAM" id="SSF55874">
    <property type="entry name" value="ATPase domain of HSP90 chaperone/DNA topoisomerase II/histidine kinase"/>
    <property type="match status" value="1"/>
</dbReference>
<dbReference type="InterPro" id="IPR004358">
    <property type="entry name" value="Sig_transdc_His_kin-like_C"/>
</dbReference>